<dbReference type="GO" id="GO:0008781">
    <property type="term" value="F:N-acylneuraminate cytidylyltransferase activity"/>
    <property type="evidence" value="ECO:0007669"/>
    <property type="project" value="UniProtKB-EC"/>
</dbReference>
<proteinExistence type="predicted"/>
<protein>
    <submittedName>
        <fullName evidence="1">N-acylneuraminate cytidylyltransferase</fullName>
        <ecNumber evidence="1">2.7.7.43</ecNumber>
    </submittedName>
</protein>
<sequence>MCIAVIPARGGSKRIKNKNIKDFASKPILYYSITAAIESGLFSHVIVSTDSDDIAEVAEKYGAIAPFRRPAELSDDYTPTAPVLMHAIDWAMENGINAKHACCIYPTAPFVRPADLKEGFELLTSKDAHSVLAVTTFPFPIQRALRINSKGFMEMFWPEHEMTRSQDLPEAYHDAGQFCWVNCKKFRKNNRMYSEETIPVTLPRNLVQDIDTLEDWEAAEVKFEILKKQSLI</sequence>
<dbReference type="CDD" id="cd02513">
    <property type="entry name" value="CMP-NeuAc_Synthase"/>
    <property type="match status" value="1"/>
</dbReference>
<dbReference type="Gene3D" id="3.90.550.10">
    <property type="entry name" value="Spore Coat Polysaccharide Biosynthesis Protein SpsA, Chain A"/>
    <property type="match status" value="1"/>
</dbReference>
<dbReference type="RefSeq" id="WP_015853494.1">
    <property type="nucleotide sequence ID" value="NC_012881.1"/>
</dbReference>
<dbReference type="STRING" id="526222.Desal_3632"/>
<evidence type="ECO:0000313" key="1">
    <source>
        <dbReference type="EMBL" id="ACS81678.1"/>
    </source>
</evidence>
<dbReference type="InterPro" id="IPR029044">
    <property type="entry name" value="Nucleotide-diphossugar_trans"/>
</dbReference>
<dbReference type="InterPro" id="IPR050793">
    <property type="entry name" value="CMP-NeuNAc_synthase"/>
</dbReference>
<dbReference type="OrthoDB" id="9805604at2"/>
<dbReference type="EMBL" id="CP001649">
    <property type="protein sequence ID" value="ACS81678.1"/>
    <property type="molecule type" value="Genomic_DNA"/>
</dbReference>
<dbReference type="KEGG" id="dsa:Desal_3632"/>
<dbReference type="Proteomes" id="UP000002601">
    <property type="component" value="Chromosome"/>
</dbReference>
<dbReference type="EC" id="2.7.7.43" evidence="1"/>
<dbReference type="SUPFAM" id="SSF53448">
    <property type="entry name" value="Nucleotide-diphospho-sugar transferases"/>
    <property type="match status" value="1"/>
</dbReference>
<dbReference type="Pfam" id="PF02348">
    <property type="entry name" value="CTP_transf_3"/>
    <property type="match status" value="1"/>
</dbReference>
<evidence type="ECO:0000313" key="2">
    <source>
        <dbReference type="Proteomes" id="UP000002601"/>
    </source>
</evidence>
<name>C6BTJ7_MARSD</name>
<dbReference type="NCBIfam" id="TIGR03584">
    <property type="entry name" value="PseF"/>
    <property type="match status" value="1"/>
</dbReference>
<reference evidence="1 2" key="1">
    <citation type="submission" date="2009-06" db="EMBL/GenBank/DDBJ databases">
        <title>Complete sequence of Desulfovibrio salexigens DSM 2638.</title>
        <authorList>
            <consortium name="US DOE Joint Genome Institute"/>
            <person name="Lucas S."/>
            <person name="Copeland A."/>
            <person name="Lapidus A."/>
            <person name="Glavina del Rio T."/>
            <person name="Tice H."/>
            <person name="Bruce D."/>
            <person name="Goodwin L."/>
            <person name="Pitluck S."/>
            <person name="Munk A.C."/>
            <person name="Brettin T."/>
            <person name="Detter J.C."/>
            <person name="Han C."/>
            <person name="Tapia R."/>
            <person name="Larimer F."/>
            <person name="Land M."/>
            <person name="Hauser L."/>
            <person name="Kyrpides N."/>
            <person name="Anderson I."/>
            <person name="Wall J.D."/>
            <person name="Arkin A.P."/>
            <person name="Dehal P."/>
            <person name="Chivian D."/>
            <person name="Giles B."/>
            <person name="Hazen T.C."/>
        </authorList>
    </citation>
    <scope>NUCLEOTIDE SEQUENCE [LARGE SCALE GENOMIC DNA]</scope>
    <source>
        <strain evidence="2">ATCC 14822 / DSM 2638 / NCIMB 8403 / VKM B-1763</strain>
    </source>
</reference>
<keyword evidence="1" id="KW-0808">Transferase</keyword>
<accession>C6BTJ7</accession>
<dbReference type="InterPro" id="IPR003329">
    <property type="entry name" value="Cytidylyl_trans"/>
</dbReference>
<keyword evidence="1" id="KW-0548">Nucleotidyltransferase</keyword>
<dbReference type="HOGENOM" id="CLU_042930_1_0_7"/>
<dbReference type="eggNOG" id="COG1083">
    <property type="taxonomic scope" value="Bacteria"/>
</dbReference>
<gene>
    <name evidence="1" type="ordered locus">Desal_3632</name>
</gene>
<dbReference type="AlphaFoldDB" id="C6BTJ7"/>
<keyword evidence="2" id="KW-1185">Reference proteome</keyword>
<dbReference type="InterPro" id="IPR020039">
    <property type="entry name" value="PseF"/>
</dbReference>
<organism evidence="1 2">
    <name type="scientific">Maridesulfovibrio salexigens (strain ATCC 14822 / DSM 2638 / NCIMB 8403 / VKM B-1763)</name>
    <name type="common">Desulfovibrio salexigens</name>
    <dbReference type="NCBI Taxonomy" id="526222"/>
    <lineage>
        <taxon>Bacteria</taxon>
        <taxon>Pseudomonadati</taxon>
        <taxon>Thermodesulfobacteriota</taxon>
        <taxon>Desulfovibrionia</taxon>
        <taxon>Desulfovibrionales</taxon>
        <taxon>Desulfovibrionaceae</taxon>
        <taxon>Maridesulfovibrio</taxon>
    </lineage>
</organism>
<dbReference type="PANTHER" id="PTHR21485">
    <property type="entry name" value="HAD SUPERFAMILY MEMBERS CMAS AND KDSC"/>
    <property type="match status" value="1"/>
</dbReference>
<dbReference type="PANTHER" id="PTHR21485:SF6">
    <property type="entry name" value="N-ACYLNEURAMINATE CYTIDYLYLTRANSFERASE-RELATED"/>
    <property type="match status" value="1"/>
</dbReference>